<gene>
    <name evidence="1" type="ORF">I568_00635</name>
</gene>
<organism evidence="1 2">
    <name type="scientific">Enterococcus columbae DSM 7374 = ATCC 51263</name>
    <dbReference type="NCBI Taxonomy" id="1121865"/>
    <lineage>
        <taxon>Bacteria</taxon>
        <taxon>Bacillati</taxon>
        <taxon>Bacillota</taxon>
        <taxon>Bacilli</taxon>
        <taxon>Lactobacillales</taxon>
        <taxon>Enterococcaceae</taxon>
        <taxon>Enterococcus</taxon>
    </lineage>
</organism>
<dbReference type="PATRIC" id="fig|1121865.3.peg.37"/>
<evidence type="ECO:0000313" key="2">
    <source>
        <dbReference type="Proteomes" id="UP000014113"/>
    </source>
</evidence>
<dbReference type="STRING" id="1121865.OMW_00041"/>
<dbReference type="Proteomes" id="UP000014113">
    <property type="component" value="Unassembled WGS sequence"/>
</dbReference>
<reference evidence="1 2" key="1">
    <citation type="submission" date="2013-03" db="EMBL/GenBank/DDBJ databases">
        <title>The Genome Sequence of Enterococcus columbae ATCC_51263 (PacBio/Illumina hybrid assembly).</title>
        <authorList>
            <consortium name="The Broad Institute Genomics Platform"/>
            <consortium name="The Broad Institute Genome Sequencing Center for Infectious Disease"/>
            <person name="Earl A."/>
            <person name="Russ C."/>
            <person name="Gilmore M."/>
            <person name="Surin D."/>
            <person name="Walker B."/>
            <person name="Young S."/>
            <person name="Zeng Q."/>
            <person name="Gargeya S."/>
            <person name="Fitzgerald M."/>
            <person name="Haas B."/>
            <person name="Abouelleil A."/>
            <person name="Allen A.W."/>
            <person name="Alvarado L."/>
            <person name="Arachchi H.M."/>
            <person name="Berlin A.M."/>
            <person name="Chapman S.B."/>
            <person name="Gainer-Dewar J."/>
            <person name="Goldberg J."/>
            <person name="Griggs A."/>
            <person name="Gujja S."/>
            <person name="Hansen M."/>
            <person name="Howarth C."/>
            <person name="Imamovic A."/>
            <person name="Ireland A."/>
            <person name="Larimer J."/>
            <person name="McCowan C."/>
            <person name="Murphy C."/>
            <person name="Pearson M."/>
            <person name="Poon T.W."/>
            <person name="Priest M."/>
            <person name="Roberts A."/>
            <person name="Saif S."/>
            <person name="Shea T."/>
            <person name="Sisk P."/>
            <person name="Sykes S."/>
            <person name="Wortman J."/>
            <person name="Nusbaum C."/>
            <person name="Birren B."/>
        </authorList>
    </citation>
    <scope>NUCLEOTIDE SEQUENCE [LARGE SCALE GENOMIC DNA]</scope>
    <source>
        <strain evidence="1 2">ATCC 51263</strain>
    </source>
</reference>
<dbReference type="eggNOG" id="ENOG503075Z">
    <property type="taxonomic scope" value="Bacteria"/>
</dbReference>
<proteinExistence type="predicted"/>
<accession>S0L049</accession>
<evidence type="ECO:0008006" key="3">
    <source>
        <dbReference type="Google" id="ProtNLM"/>
    </source>
</evidence>
<dbReference type="OrthoDB" id="2229043at2"/>
<comment type="caution">
    <text evidence="1">The sequence shown here is derived from an EMBL/GenBank/DDBJ whole genome shotgun (WGS) entry which is preliminary data.</text>
</comment>
<name>S0L049_9ENTE</name>
<evidence type="ECO:0000313" key="1">
    <source>
        <dbReference type="EMBL" id="EOW84149.1"/>
    </source>
</evidence>
<dbReference type="RefSeq" id="WP_016182213.1">
    <property type="nucleotide sequence ID" value="NZ_JXKI01000015.1"/>
</dbReference>
<dbReference type="AlphaFoldDB" id="S0L049"/>
<protein>
    <recommendedName>
        <fullName evidence="3">FeoB-associated Cys-rich membrane protein</fullName>
    </recommendedName>
</protein>
<dbReference type="EMBL" id="ASWJ01000004">
    <property type="protein sequence ID" value="EOW84149.1"/>
    <property type="molecule type" value="Genomic_DNA"/>
</dbReference>
<keyword evidence="2" id="KW-1185">Reference proteome</keyword>
<sequence length="54" mass="6004">MNLSTFILTVLIIGAVGIVIYRQFKTKGHCEHCESECAVKYSQSMKGKKSPLSK</sequence>
<dbReference type="Pfam" id="PF12669">
    <property type="entry name" value="FeoB_associated"/>
    <property type="match status" value="1"/>
</dbReference>